<evidence type="ECO:0000313" key="1">
    <source>
        <dbReference type="EMBL" id="CAD8851847.1"/>
    </source>
</evidence>
<name>A0A7S1AEV9_NOCSC</name>
<organism evidence="1">
    <name type="scientific">Noctiluca scintillans</name>
    <name type="common">Sea sparkle</name>
    <name type="synonym">Red tide dinoflagellate</name>
    <dbReference type="NCBI Taxonomy" id="2966"/>
    <lineage>
        <taxon>Eukaryota</taxon>
        <taxon>Sar</taxon>
        <taxon>Alveolata</taxon>
        <taxon>Dinophyceae</taxon>
        <taxon>Noctilucales</taxon>
        <taxon>Noctilucaceae</taxon>
        <taxon>Noctiluca</taxon>
    </lineage>
</organism>
<sequence>MPVPSKLSSPDSRSCIPKPRRARCTSWARPRCLQRALTTKLTTKEERDERDELEQQLQQRYLQNLPQHEPLLLVKPEPCPKVERSGGAQLAAALGHVLLRMVSMASPPNRPGQERISCFQSVKLPEVGITSYATRLHRFFRCSGECYVLALVYIDRLLKRQQDIAVTELTCHRLLATSVVLSAKFLDDRYYSNAFYAKVGGLTLTELNGLEKRFLLMLDWRLHVRAEEYTLYHDLLDTVVSRGLYRDQPSEK</sequence>
<dbReference type="SUPFAM" id="SSF47954">
    <property type="entry name" value="Cyclin-like"/>
    <property type="match status" value="1"/>
</dbReference>
<dbReference type="PANTHER" id="PTHR15615:SF108">
    <property type="entry name" value="PROTEIN CNPPD1"/>
    <property type="match status" value="1"/>
</dbReference>
<gene>
    <name evidence="1" type="ORF">NSCI0253_LOCUS26197</name>
</gene>
<dbReference type="Pfam" id="PF08613">
    <property type="entry name" value="Cyclin"/>
    <property type="match status" value="1"/>
</dbReference>
<dbReference type="InterPro" id="IPR036915">
    <property type="entry name" value="Cyclin-like_sf"/>
</dbReference>
<reference evidence="1" key="1">
    <citation type="submission" date="2021-01" db="EMBL/GenBank/DDBJ databases">
        <authorList>
            <person name="Corre E."/>
            <person name="Pelletier E."/>
            <person name="Niang G."/>
            <person name="Scheremetjew M."/>
            <person name="Finn R."/>
            <person name="Kale V."/>
            <person name="Holt S."/>
            <person name="Cochrane G."/>
            <person name="Meng A."/>
            <person name="Brown T."/>
            <person name="Cohen L."/>
        </authorList>
    </citation>
    <scope>NUCLEOTIDE SEQUENCE</scope>
</reference>
<evidence type="ECO:0008006" key="2">
    <source>
        <dbReference type="Google" id="ProtNLM"/>
    </source>
</evidence>
<dbReference type="InterPro" id="IPR013922">
    <property type="entry name" value="Cyclin_PHO80-like"/>
</dbReference>
<accession>A0A7S1AEV9</accession>
<dbReference type="GO" id="GO:0019901">
    <property type="term" value="F:protein kinase binding"/>
    <property type="evidence" value="ECO:0007669"/>
    <property type="project" value="InterPro"/>
</dbReference>
<dbReference type="Gene3D" id="1.10.472.10">
    <property type="entry name" value="Cyclin-like"/>
    <property type="match status" value="1"/>
</dbReference>
<dbReference type="CDD" id="cd20558">
    <property type="entry name" value="CYCLIN_ScPCL7-like"/>
    <property type="match status" value="1"/>
</dbReference>
<dbReference type="AlphaFoldDB" id="A0A7S1AEV9"/>
<dbReference type="PANTHER" id="PTHR15615">
    <property type="match status" value="1"/>
</dbReference>
<proteinExistence type="predicted"/>
<protein>
    <recommendedName>
        <fullName evidence="2">Cyclin</fullName>
    </recommendedName>
</protein>
<dbReference type="EMBL" id="HBFQ01037135">
    <property type="protein sequence ID" value="CAD8851847.1"/>
    <property type="molecule type" value="Transcribed_RNA"/>
</dbReference>